<protein>
    <submittedName>
        <fullName evidence="1">Uncharacterized protein</fullName>
    </submittedName>
</protein>
<sequence length="142" mass="15228">MPLLNVDRYMVPNKNSGLTCKFAAVLFGMLWFTISLECRGIGEAASASGRLRRGGIGEAASARRRRQGGVGEAASVRALARRHRRGRVGVRVSGGGKEGPGRRTYCGAGERAAADGEAATAWSLRERGVWKNGIWGKFGPRR</sequence>
<reference evidence="1" key="1">
    <citation type="submission" date="2023-07" db="EMBL/GenBank/DDBJ databases">
        <title>A chromosome-level genome assembly of Lolium multiflorum.</title>
        <authorList>
            <person name="Chen Y."/>
            <person name="Copetti D."/>
            <person name="Kolliker R."/>
            <person name="Studer B."/>
        </authorList>
    </citation>
    <scope>NUCLEOTIDE SEQUENCE</scope>
    <source>
        <strain evidence="1">02402/16</strain>
        <tissue evidence="1">Leaf</tissue>
    </source>
</reference>
<comment type="caution">
    <text evidence="1">The sequence shown here is derived from an EMBL/GenBank/DDBJ whole genome shotgun (WGS) entry which is preliminary data.</text>
</comment>
<accession>A0AAD8RIM2</accession>
<dbReference type="Proteomes" id="UP001231189">
    <property type="component" value="Unassembled WGS sequence"/>
</dbReference>
<dbReference type="EMBL" id="JAUUTY010000006">
    <property type="protein sequence ID" value="KAK1620937.1"/>
    <property type="molecule type" value="Genomic_DNA"/>
</dbReference>
<proteinExistence type="predicted"/>
<organism evidence="1 2">
    <name type="scientific">Lolium multiflorum</name>
    <name type="common">Italian ryegrass</name>
    <name type="synonym">Lolium perenne subsp. multiflorum</name>
    <dbReference type="NCBI Taxonomy" id="4521"/>
    <lineage>
        <taxon>Eukaryota</taxon>
        <taxon>Viridiplantae</taxon>
        <taxon>Streptophyta</taxon>
        <taxon>Embryophyta</taxon>
        <taxon>Tracheophyta</taxon>
        <taxon>Spermatophyta</taxon>
        <taxon>Magnoliopsida</taxon>
        <taxon>Liliopsida</taxon>
        <taxon>Poales</taxon>
        <taxon>Poaceae</taxon>
        <taxon>BOP clade</taxon>
        <taxon>Pooideae</taxon>
        <taxon>Poodae</taxon>
        <taxon>Poeae</taxon>
        <taxon>Poeae Chloroplast Group 2 (Poeae type)</taxon>
        <taxon>Loliodinae</taxon>
        <taxon>Loliinae</taxon>
        <taxon>Lolium</taxon>
    </lineage>
</organism>
<evidence type="ECO:0000313" key="1">
    <source>
        <dbReference type="EMBL" id="KAK1620937.1"/>
    </source>
</evidence>
<gene>
    <name evidence="1" type="ORF">QYE76_026454</name>
</gene>
<dbReference type="AlphaFoldDB" id="A0AAD8RIM2"/>
<name>A0AAD8RIM2_LOLMU</name>
<keyword evidence="2" id="KW-1185">Reference proteome</keyword>
<evidence type="ECO:0000313" key="2">
    <source>
        <dbReference type="Proteomes" id="UP001231189"/>
    </source>
</evidence>